<evidence type="ECO:0000259" key="4">
    <source>
        <dbReference type="Pfam" id="PF02678"/>
    </source>
</evidence>
<feature type="domain" description="Pirin C-terminal" evidence="5">
    <location>
        <begin position="175"/>
        <end position="271"/>
    </location>
</feature>
<dbReference type="PANTHER" id="PTHR13903">
    <property type="entry name" value="PIRIN-RELATED"/>
    <property type="match status" value="1"/>
</dbReference>
<dbReference type="GO" id="GO:0046872">
    <property type="term" value="F:metal ion binding"/>
    <property type="evidence" value="ECO:0007669"/>
    <property type="project" value="UniProtKB-KW"/>
</dbReference>
<dbReference type="AlphaFoldDB" id="A0A7Y7Y853"/>
<accession>A0A7Y7Y853</accession>
<dbReference type="CDD" id="cd02247">
    <property type="entry name" value="cupin_pirin_C"/>
    <property type="match status" value="1"/>
</dbReference>
<evidence type="ECO:0000256" key="2">
    <source>
        <dbReference type="PIRSR" id="PIRSR006232-1"/>
    </source>
</evidence>
<comment type="similarity">
    <text evidence="1 3">Belongs to the pirin family.</text>
</comment>
<dbReference type="EMBL" id="JACAQD010000006">
    <property type="protein sequence ID" value="NWC31493.1"/>
    <property type="molecule type" value="Genomic_DNA"/>
</dbReference>
<dbReference type="InterPro" id="IPR012093">
    <property type="entry name" value="Pirin"/>
</dbReference>
<dbReference type="Pfam" id="PF02678">
    <property type="entry name" value="Pirin"/>
    <property type="match status" value="1"/>
</dbReference>
<dbReference type="InterPro" id="IPR003829">
    <property type="entry name" value="Pirin_N_dom"/>
</dbReference>
<dbReference type="Pfam" id="PF05726">
    <property type="entry name" value="Pirin_C"/>
    <property type="match status" value="1"/>
</dbReference>
<dbReference type="InterPro" id="IPR011051">
    <property type="entry name" value="RmlC_Cupin_sf"/>
</dbReference>
<dbReference type="SUPFAM" id="SSF51182">
    <property type="entry name" value="RmlC-like cupins"/>
    <property type="match status" value="1"/>
</dbReference>
<evidence type="ECO:0000256" key="1">
    <source>
        <dbReference type="ARBA" id="ARBA00008416"/>
    </source>
</evidence>
<organism evidence="6 7">
    <name type="scientific">Pseudomonas gingeri</name>
    <dbReference type="NCBI Taxonomy" id="117681"/>
    <lineage>
        <taxon>Bacteria</taxon>
        <taxon>Pseudomonadati</taxon>
        <taxon>Pseudomonadota</taxon>
        <taxon>Gammaproteobacteria</taxon>
        <taxon>Pseudomonadales</taxon>
        <taxon>Pseudomonadaceae</taxon>
        <taxon>Pseudomonas</taxon>
    </lineage>
</organism>
<sequence length="289" mass="31276">MNTPLVIRPRAEDVEGQPILRPLPSAQCRSVGPFVFFDHMLETRYPPGSGMNIRQHPHIGLSTLTYLFEGELLHKDSLGSDQRVGPGAVSWMTAGSAIAHVERTPAELTASGSTLHGLQVWLASPRTHEQGLGHYSHHPAASLPTSDNLGVRIRLIAGSGFCLTSPVPVLSPTVYAEVWMDTATTLLIPDEHEERALYVLEGEAELDGEPLEARSLVVLAGGESPTLFAAGECHLVVIGGAPLDGPRRMNWNFVASDPTLIDQARTRWAAGDWPTVPGESERIELPTRL</sequence>
<comment type="caution">
    <text evidence="6">The sequence shown here is derived from an EMBL/GenBank/DDBJ whole genome shotgun (WGS) entry which is preliminary data.</text>
</comment>
<dbReference type="Gene3D" id="2.60.120.10">
    <property type="entry name" value="Jelly Rolls"/>
    <property type="match status" value="2"/>
</dbReference>
<protein>
    <submittedName>
        <fullName evidence="6">Pirin family protein</fullName>
    </submittedName>
</protein>
<proteinExistence type="inferred from homology"/>
<dbReference type="PIRSF" id="PIRSF006232">
    <property type="entry name" value="Pirin"/>
    <property type="match status" value="1"/>
</dbReference>
<feature type="binding site" evidence="2">
    <location>
        <position position="100"/>
    </location>
    <ligand>
        <name>Fe cation</name>
        <dbReference type="ChEBI" id="CHEBI:24875"/>
    </ligand>
</feature>
<comment type="cofactor">
    <cofactor evidence="2">
        <name>Fe cation</name>
        <dbReference type="ChEBI" id="CHEBI:24875"/>
    </cofactor>
    <text evidence="2">Binds 1 Fe cation per subunit.</text>
</comment>
<name>A0A7Y7Y853_9PSED</name>
<feature type="domain" description="Pirin N-terminal" evidence="4">
    <location>
        <begin position="24"/>
        <end position="122"/>
    </location>
</feature>
<evidence type="ECO:0000256" key="3">
    <source>
        <dbReference type="RuleBase" id="RU003457"/>
    </source>
</evidence>
<gene>
    <name evidence="6" type="ORF">HX876_03765</name>
</gene>
<dbReference type="PANTHER" id="PTHR13903:SF8">
    <property type="entry name" value="PIRIN"/>
    <property type="match status" value="1"/>
</dbReference>
<feature type="binding site" evidence="2">
    <location>
        <position position="102"/>
    </location>
    <ligand>
        <name>Fe cation</name>
        <dbReference type="ChEBI" id="CHEBI:24875"/>
    </ligand>
</feature>
<keyword evidence="2" id="KW-0408">Iron</keyword>
<dbReference type="RefSeq" id="WP_177057638.1">
    <property type="nucleotide sequence ID" value="NZ_JACAPB010000003.1"/>
</dbReference>
<evidence type="ECO:0000313" key="7">
    <source>
        <dbReference type="Proteomes" id="UP000520592"/>
    </source>
</evidence>
<dbReference type="InterPro" id="IPR008778">
    <property type="entry name" value="Pirin_C_dom"/>
</dbReference>
<dbReference type="InterPro" id="IPR014710">
    <property type="entry name" value="RmlC-like_jellyroll"/>
</dbReference>
<reference evidence="6 7" key="1">
    <citation type="submission" date="2020-04" db="EMBL/GenBank/DDBJ databases">
        <title>Molecular characterization of pseudomonads from Agaricus bisporus reveal novel blotch 2 pathogens in Western Europe.</title>
        <authorList>
            <person name="Taparia T."/>
            <person name="Krijger M."/>
            <person name="Haynes E."/>
            <person name="Elpinstone J.G."/>
            <person name="Noble R."/>
            <person name="Van Der Wolf J."/>
        </authorList>
    </citation>
    <scope>NUCLEOTIDE SEQUENCE [LARGE SCALE GENOMIC DNA]</scope>
    <source>
        <strain evidence="6 7">IPO3737</strain>
    </source>
</reference>
<evidence type="ECO:0000313" key="6">
    <source>
        <dbReference type="EMBL" id="NWC31493.1"/>
    </source>
</evidence>
<feature type="binding site" evidence="2">
    <location>
        <position position="58"/>
    </location>
    <ligand>
        <name>Fe cation</name>
        <dbReference type="ChEBI" id="CHEBI:24875"/>
    </ligand>
</feature>
<dbReference type="Proteomes" id="UP000520592">
    <property type="component" value="Unassembled WGS sequence"/>
</dbReference>
<keyword evidence="2" id="KW-0479">Metal-binding</keyword>
<evidence type="ECO:0000259" key="5">
    <source>
        <dbReference type="Pfam" id="PF05726"/>
    </source>
</evidence>
<dbReference type="CDD" id="cd02909">
    <property type="entry name" value="cupin_pirin_N"/>
    <property type="match status" value="1"/>
</dbReference>
<feature type="binding site" evidence="2">
    <location>
        <position position="56"/>
    </location>
    <ligand>
        <name>Fe cation</name>
        <dbReference type="ChEBI" id="CHEBI:24875"/>
    </ligand>
</feature>